<name>A0ACC3CSD8_9PEZI</name>
<evidence type="ECO:0000313" key="2">
    <source>
        <dbReference type="Proteomes" id="UP001186974"/>
    </source>
</evidence>
<dbReference type="EMBL" id="JAWDJW010012328">
    <property type="protein sequence ID" value="KAK3044171.1"/>
    <property type="molecule type" value="Genomic_DNA"/>
</dbReference>
<protein>
    <submittedName>
        <fullName evidence="1">Uncharacterized protein</fullName>
    </submittedName>
</protein>
<feature type="non-terminal residue" evidence="1">
    <location>
        <position position="187"/>
    </location>
</feature>
<keyword evidence="2" id="KW-1185">Reference proteome</keyword>
<organism evidence="1 2">
    <name type="scientific">Coniosporium uncinatum</name>
    <dbReference type="NCBI Taxonomy" id="93489"/>
    <lineage>
        <taxon>Eukaryota</taxon>
        <taxon>Fungi</taxon>
        <taxon>Dikarya</taxon>
        <taxon>Ascomycota</taxon>
        <taxon>Pezizomycotina</taxon>
        <taxon>Dothideomycetes</taxon>
        <taxon>Dothideomycetes incertae sedis</taxon>
        <taxon>Coniosporium</taxon>
    </lineage>
</organism>
<reference evidence="1" key="1">
    <citation type="submission" date="2024-09" db="EMBL/GenBank/DDBJ databases">
        <title>Black Yeasts Isolated from many extreme environments.</title>
        <authorList>
            <person name="Coleine C."/>
            <person name="Stajich J.E."/>
            <person name="Selbmann L."/>
        </authorList>
    </citation>
    <scope>NUCLEOTIDE SEQUENCE</scope>
    <source>
        <strain evidence="1">CCFEE 5737</strain>
    </source>
</reference>
<proteinExistence type="predicted"/>
<comment type="caution">
    <text evidence="1">The sequence shown here is derived from an EMBL/GenBank/DDBJ whole genome shotgun (WGS) entry which is preliminary data.</text>
</comment>
<gene>
    <name evidence="1" type="ORF">LTS18_001979</name>
</gene>
<accession>A0ACC3CSD8</accession>
<evidence type="ECO:0000313" key="1">
    <source>
        <dbReference type="EMBL" id="KAK3044171.1"/>
    </source>
</evidence>
<dbReference type="Proteomes" id="UP001186974">
    <property type="component" value="Unassembled WGS sequence"/>
</dbReference>
<sequence>MSTAANTQAPPGKKEQSAIQRGYLLLYNGISATLWFSVLGRLLLLMLLTGWKLVFPQTVGLVKVTQTLALLEVVHSALATTTSTHSHDPPSLTLHPGLVRAPLLTTLMQISSRLLLIWLIASPFPNTVRASPFYTSMLLAWSLTEVIRYAYFCFLLSPSNSLGAEGVPPNLSWLRYNTFFVLYPLGI</sequence>